<dbReference type="EMBL" id="KK198755">
    <property type="protein sequence ID" value="KCW80600.1"/>
    <property type="molecule type" value="Genomic_DNA"/>
</dbReference>
<accession>A0A059CRN3</accession>
<dbReference type="AlphaFoldDB" id="A0A059CRN3"/>
<evidence type="ECO:0000313" key="1">
    <source>
        <dbReference type="EMBL" id="KCW80600.1"/>
    </source>
</evidence>
<protein>
    <submittedName>
        <fullName evidence="1">Uncharacterized protein</fullName>
    </submittedName>
</protein>
<sequence>MELVSGKMPTNASFSLDIDMVKLVETHIEMQGLAWEELIDPALSLLLAREENAAFQVLEIALQLPHK</sequence>
<dbReference type="InParanoid" id="A0A059CRN3"/>
<gene>
    <name evidence="1" type="ORF">EUGRSUZ_C01966</name>
</gene>
<dbReference type="Gramene" id="KCW80600">
    <property type="protein sequence ID" value="KCW80600"/>
    <property type="gene ID" value="EUGRSUZ_C01966"/>
</dbReference>
<name>A0A059CRN3_EUCGR</name>
<organism evidence="1">
    <name type="scientific">Eucalyptus grandis</name>
    <name type="common">Flooded gum</name>
    <dbReference type="NCBI Taxonomy" id="71139"/>
    <lineage>
        <taxon>Eukaryota</taxon>
        <taxon>Viridiplantae</taxon>
        <taxon>Streptophyta</taxon>
        <taxon>Embryophyta</taxon>
        <taxon>Tracheophyta</taxon>
        <taxon>Spermatophyta</taxon>
        <taxon>Magnoliopsida</taxon>
        <taxon>eudicotyledons</taxon>
        <taxon>Gunneridae</taxon>
        <taxon>Pentapetalae</taxon>
        <taxon>rosids</taxon>
        <taxon>malvids</taxon>
        <taxon>Myrtales</taxon>
        <taxon>Myrtaceae</taxon>
        <taxon>Myrtoideae</taxon>
        <taxon>Eucalypteae</taxon>
        <taxon>Eucalyptus</taxon>
    </lineage>
</organism>
<proteinExistence type="predicted"/>
<dbReference type="STRING" id="71139.A0A059CRN3"/>
<reference evidence="1" key="1">
    <citation type="submission" date="2013-07" db="EMBL/GenBank/DDBJ databases">
        <title>The genome of Eucalyptus grandis.</title>
        <authorList>
            <person name="Schmutz J."/>
            <person name="Hayes R."/>
            <person name="Myburg A."/>
            <person name="Tuskan G."/>
            <person name="Grattapaglia D."/>
            <person name="Rokhsar D.S."/>
        </authorList>
    </citation>
    <scope>NUCLEOTIDE SEQUENCE</scope>
    <source>
        <tissue evidence="1">Leaf extractions</tissue>
    </source>
</reference>